<dbReference type="PANTHER" id="PTHR45677:SF8">
    <property type="entry name" value="CYSTEINE SULFINIC ACID DECARBOXYLASE"/>
    <property type="match status" value="1"/>
</dbReference>
<dbReference type="Proteomes" id="UP000234323">
    <property type="component" value="Unassembled WGS sequence"/>
</dbReference>
<dbReference type="InterPro" id="IPR015421">
    <property type="entry name" value="PyrdxlP-dep_Trfase_major"/>
</dbReference>
<accession>A0A2I1HCS9</accession>
<dbReference type="VEuPathDB" id="FungiDB:RhiirA1_212092"/>
<keyword evidence="2" id="KW-0456">Lyase</keyword>
<dbReference type="SUPFAM" id="SSF53383">
    <property type="entry name" value="PLP-dependent transferases"/>
    <property type="match status" value="1"/>
</dbReference>
<dbReference type="InterPro" id="IPR015424">
    <property type="entry name" value="PyrdxlP-dep_Trfase"/>
</dbReference>
<dbReference type="EMBL" id="LLXI01002269">
    <property type="protein sequence ID" value="PKY56687.1"/>
    <property type="molecule type" value="Genomic_DNA"/>
</dbReference>
<dbReference type="GO" id="GO:0005737">
    <property type="term" value="C:cytoplasm"/>
    <property type="evidence" value="ECO:0007669"/>
    <property type="project" value="TreeGrafter"/>
</dbReference>
<gene>
    <name evidence="3" type="ORF">RhiirA4_477155</name>
</gene>
<evidence type="ECO:0000313" key="3">
    <source>
        <dbReference type="EMBL" id="PKY56687.1"/>
    </source>
</evidence>
<sequence>MSTARNFIFSGIKTKRYCNFSKKLTVFTSSGHYSVDKTGMALGLRLDNIIKVPCDDQKMRPDELEQLMIQSLERKQYYFFY</sequence>
<dbReference type="AlphaFoldDB" id="A0A2I1HCS9"/>
<comment type="caution">
    <text evidence="3">The sequence shown here is derived from an EMBL/GenBank/DDBJ whole genome shotgun (WGS) entry which is preliminary data.</text>
</comment>
<evidence type="ECO:0000313" key="4">
    <source>
        <dbReference type="Proteomes" id="UP000234323"/>
    </source>
</evidence>
<name>A0A2I1HCS9_9GLOM</name>
<keyword evidence="4" id="KW-1185">Reference proteome</keyword>
<dbReference type="VEuPathDB" id="FungiDB:FUN_003804"/>
<organism evidence="3 4">
    <name type="scientific">Rhizophagus irregularis</name>
    <dbReference type="NCBI Taxonomy" id="588596"/>
    <lineage>
        <taxon>Eukaryota</taxon>
        <taxon>Fungi</taxon>
        <taxon>Fungi incertae sedis</taxon>
        <taxon>Mucoromycota</taxon>
        <taxon>Glomeromycotina</taxon>
        <taxon>Glomeromycetes</taxon>
        <taxon>Glomerales</taxon>
        <taxon>Glomeraceae</taxon>
        <taxon>Rhizophagus</taxon>
    </lineage>
</organism>
<proteinExistence type="inferred from homology"/>
<dbReference type="GO" id="GO:0016831">
    <property type="term" value="F:carboxy-lyase activity"/>
    <property type="evidence" value="ECO:0007669"/>
    <property type="project" value="UniProtKB-KW"/>
</dbReference>
<keyword evidence="2" id="KW-0210">Decarboxylase</keyword>
<evidence type="ECO:0000256" key="1">
    <source>
        <dbReference type="ARBA" id="ARBA00009533"/>
    </source>
</evidence>
<reference evidence="3 4" key="1">
    <citation type="submission" date="2015-10" db="EMBL/GenBank/DDBJ databases">
        <title>Genome analyses suggest a sexual origin of heterokaryosis in a supposedly ancient asexual fungus.</title>
        <authorList>
            <person name="Ropars J."/>
            <person name="Sedzielewska K."/>
            <person name="Noel J."/>
            <person name="Charron P."/>
            <person name="Farinelli L."/>
            <person name="Marton T."/>
            <person name="Kruger M."/>
            <person name="Pelin A."/>
            <person name="Brachmann A."/>
            <person name="Corradi N."/>
        </authorList>
    </citation>
    <scope>NUCLEOTIDE SEQUENCE [LARGE SCALE GENOMIC DNA]</scope>
    <source>
        <strain evidence="3 4">A4</strain>
    </source>
</reference>
<dbReference type="VEuPathDB" id="FungiDB:RhiirFUN_005947"/>
<dbReference type="Gene3D" id="3.40.640.10">
    <property type="entry name" value="Type I PLP-dependent aspartate aminotransferase-like (Major domain)"/>
    <property type="match status" value="1"/>
</dbReference>
<dbReference type="PANTHER" id="PTHR45677">
    <property type="entry name" value="GLUTAMATE DECARBOXYLASE-RELATED"/>
    <property type="match status" value="1"/>
</dbReference>
<protein>
    <submittedName>
        <fullName evidence="3">Uncharacterized protein</fullName>
    </submittedName>
</protein>
<evidence type="ECO:0000256" key="2">
    <source>
        <dbReference type="ARBA" id="ARBA00022793"/>
    </source>
</evidence>
<comment type="similarity">
    <text evidence="1">Belongs to the group II decarboxylase family.</text>
</comment>